<sequence>MISGKQKRAAIMARRHERREQAKIACLRARAPVSLPPPPPPRGSLPVDVSQLAPHNSWGSGLPRFAQHGYYVDQWYACVDCGKHEVWTAAQQKWWYETAKGYIDSIAIRCKPCRVARRSGRTISKKNNDNNKGSNAS</sequence>
<dbReference type="Proteomes" id="UP000234456">
    <property type="component" value="Unassembled WGS sequence"/>
</dbReference>
<feature type="compositionally biased region" description="Pro residues" evidence="1">
    <location>
        <begin position="34"/>
        <end position="43"/>
    </location>
</feature>
<gene>
    <name evidence="3" type="ORF">C0Q88_03000</name>
</gene>
<name>A0A2N4TVI1_RALPI</name>
<evidence type="ECO:0000259" key="2">
    <source>
        <dbReference type="Pfam" id="PF13451"/>
    </source>
</evidence>
<evidence type="ECO:0000256" key="1">
    <source>
        <dbReference type="SAM" id="MobiDB-lite"/>
    </source>
</evidence>
<protein>
    <recommendedName>
        <fullName evidence="2">Probable zinc-binding domain-containing protein</fullName>
    </recommendedName>
</protein>
<dbReference type="AlphaFoldDB" id="A0A2N4TVI1"/>
<dbReference type="RefSeq" id="WP_102064298.1">
    <property type="nucleotide sequence ID" value="NZ_PKQE01000001.1"/>
</dbReference>
<accession>A0A2N4TVI1</accession>
<organism evidence="3 4">
    <name type="scientific">Ralstonia pickettii</name>
    <name type="common">Burkholderia pickettii</name>
    <dbReference type="NCBI Taxonomy" id="329"/>
    <lineage>
        <taxon>Bacteria</taxon>
        <taxon>Pseudomonadati</taxon>
        <taxon>Pseudomonadota</taxon>
        <taxon>Betaproteobacteria</taxon>
        <taxon>Burkholderiales</taxon>
        <taxon>Burkholderiaceae</taxon>
        <taxon>Ralstonia</taxon>
    </lineage>
</organism>
<feature type="domain" description="Probable zinc-binding" evidence="2">
    <location>
        <begin position="73"/>
        <end position="119"/>
    </location>
</feature>
<dbReference type="EMBL" id="PKQE01000001">
    <property type="protein sequence ID" value="PLC43694.1"/>
    <property type="molecule type" value="Genomic_DNA"/>
</dbReference>
<evidence type="ECO:0000313" key="3">
    <source>
        <dbReference type="EMBL" id="PLC43694.1"/>
    </source>
</evidence>
<evidence type="ECO:0000313" key="4">
    <source>
        <dbReference type="Proteomes" id="UP000234456"/>
    </source>
</evidence>
<proteinExistence type="predicted"/>
<reference evidence="3 4" key="1">
    <citation type="submission" date="2017-12" db="EMBL/GenBank/DDBJ databases">
        <title>Draft genome sequence of Ralstonia pickettii 52.</title>
        <authorList>
            <person name="Zheng B."/>
        </authorList>
    </citation>
    <scope>NUCLEOTIDE SEQUENCE [LARGE SCALE GENOMIC DNA]</scope>
    <source>
        <strain evidence="3 4">52</strain>
    </source>
</reference>
<comment type="caution">
    <text evidence="3">The sequence shown here is derived from an EMBL/GenBank/DDBJ whole genome shotgun (WGS) entry which is preliminary data.</text>
</comment>
<dbReference type="InterPro" id="IPR025306">
    <property type="entry name" value="Zn-bnd_dom_prob"/>
</dbReference>
<dbReference type="Pfam" id="PF13451">
    <property type="entry name" value="zf_Tbcl"/>
    <property type="match status" value="1"/>
</dbReference>
<feature type="region of interest" description="Disordered" evidence="1">
    <location>
        <begin position="30"/>
        <end position="49"/>
    </location>
</feature>
<dbReference type="OrthoDB" id="289270at2"/>